<protein>
    <submittedName>
        <fullName evidence="1">Uncharacterized protein</fullName>
    </submittedName>
</protein>
<name>A0A938ZDA1_9FIRM</name>
<comment type="caution">
    <text evidence="1">The sequence shown here is derived from an EMBL/GenBank/DDBJ whole genome shotgun (WGS) entry which is preliminary data.</text>
</comment>
<organism evidence="1 2">
    <name type="scientific">Fusicatenibacter saccharivorans</name>
    <dbReference type="NCBI Taxonomy" id="1150298"/>
    <lineage>
        <taxon>Bacteria</taxon>
        <taxon>Bacillati</taxon>
        <taxon>Bacillota</taxon>
        <taxon>Clostridia</taxon>
        <taxon>Lachnospirales</taxon>
        <taxon>Lachnospiraceae</taxon>
        <taxon>Fusicatenibacter</taxon>
    </lineage>
</organism>
<accession>A0A938ZDA1</accession>
<evidence type="ECO:0000313" key="1">
    <source>
        <dbReference type="EMBL" id="MBN2954639.1"/>
    </source>
</evidence>
<sequence length="88" mass="9913">MHLTDKNAYATGISIFRFPSWRWTSIPVCGWNPDMYGVRNLPEGQLYYDSLLDTVEAKELWSGRQLTLNSGFSAALAPHAGLRHGNPF</sequence>
<gene>
    <name evidence="1" type="ORF">JTJ23_13870</name>
</gene>
<dbReference type="Proteomes" id="UP000737612">
    <property type="component" value="Unassembled WGS sequence"/>
</dbReference>
<dbReference type="EMBL" id="JAFHBD010000067">
    <property type="protein sequence ID" value="MBN2954639.1"/>
    <property type="molecule type" value="Genomic_DNA"/>
</dbReference>
<evidence type="ECO:0000313" key="2">
    <source>
        <dbReference type="Proteomes" id="UP000737612"/>
    </source>
</evidence>
<dbReference type="AlphaFoldDB" id="A0A938ZDA1"/>
<proteinExistence type="predicted"/>
<reference evidence="1" key="1">
    <citation type="submission" date="2021-02" db="EMBL/GenBank/DDBJ databases">
        <title>Metagenome-assembled genomes from human diarrheal sample B26.</title>
        <authorList>
            <person name="Ateba T.P."/>
            <person name="Alayande K.A."/>
            <person name="Mwanza M."/>
        </authorList>
    </citation>
    <scope>NUCLEOTIDE SEQUENCE</scope>
    <source>
        <strain evidence="1">06WH</strain>
    </source>
</reference>